<dbReference type="InterPro" id="IPR017871">
    <property type="entry name" value="ABC_transporter-like_CS"/>
</dbReference>
<keyword evidence="4" id="KW-0410">Iron transport</keyword>
<dbReference type="PANTHER" id="PTHR42771:SF10">
    <property type="entry name" value="FERRICHROME TRANSPORT ATP-BINDING PROTEIN FHUC"/>
    <property type="match status" value="1"/>
</dbReference>
<dbReference type="CDD" id="cd03214">
    <property type="entry name" value="ABC_Iron-Siderophores_B12_Hemin"/>
    <property type="match status" value="1"/>
</dbReference>
<evidence type="ECO:0000256" key="4">
    <source>
        <dbReference type="ARBA" id="ARBA00022496"/>
    </source>
</evidence>
<dbReference type="InterPro" id="IPR027417">
    <property type="entry name" value="P-loop_NTPase"/>
</dbReference>
<dbReference type="GO" id="GO:0005524">
    <property type="term" value="F:ATP binding"/>
    <property type="evidence" value="ECO:0007669"/>
    <property type="project" value="UniProtKB-KW"/>
</dbReference>
<evidence type="ECO:0000259" key="10">
    <source>
        <dbReference type="PROSITE" id="PS50893"/>
    </source>
</evidence>
<evidence type="ECO:0000256" key="8">
    <source>
        <dbReference type="ARBA" id="ARBA00023065"/>
    </source>
</evidence>
<dbReference type="PROSITE" id="PS00211">
    <property type="entry name" value="ABC_TRANSPORTER_1"/>
    <property type="match status" value="1"/>
</dbReference>
<reference evidence="11" key="1">
    <citation type="submission" date="2023-04" db="EMBL/GenBank/DDBJ databases">
        <title>Comparative genomic analysis of Cohnella hashimotonis sp. nov., isolated from the International Space Station.</title>
        <authorList>
            <person name="Venkateswaran K."/>
            <person name="Simpson A."/>
        </authorList>
    </citation>
    <scope>NUCLEOTIDE SEQUENCE</scope>
    <source>
        <strain evidence="11">F6_2S_P_1</strain>
    </source>
</reference>
<evidence type="ECO:0000256" key="3">
    <source>
        <dbReference type="ARBA" id="ARBA00022475"/>
    </source>
</evidence>
<dbReference type="RefSeq" id="WP_282909782.1">
    <property type="nucleotide sequence ID" value="NZ_JAGRPV010000001.1"/>
</dbReference>
<evidence type="ECO:0000313" key="12">
    <source>
        <dbReference type="Proteomes" id="UP001161691"/>
    </source>
</evidence>
<evidence type="ECO:0000256" key="5">
    <source>
        <dbReference type="ARBA" id="ARBA00022741"/>
    </source>
</evidence>
<evidence type="ECO:0000256" key="1">
    <source>
        <dbReference type="ARBA" id="ARBA00004202"/>
    </source>
</evidence>
<comment type="subcellular location">
    <subcellularLocation>
        <location evidence="1">Cell membrane</location>
        <topology evidence="1">Peripheral membrane protein</topology>
    </subcellularLocation>
</comment>
<feature type="domain" description="ABC transporter" evidence="10">
    <location>
        <begin position="1"/>
        <end position="238"/>
    </location>
</feature>
<dbReference type="Gene3D" id="3.40.50.300">
    <property type="entry name" value="P-loop containing nucleotide triphosphate hydrolases"/>
    <property type="match status" value="1"/>
</dbReference>
<keyword evidence="2" id="KW-0813">Transport</keyword>
<dbReference type="PANTHER" id="PTHR42771">
    <property type="entry name" value="IRON(3+)-HYDROXAMATE IMPORT ATP-BINDING PROTEIN FHUC"/>
    <property type="match status" value="1"/>
</dbReference>
<dbReference type="SUPFAM" id="SSF52540">
    <property type="entry name" value="P-loop containing nucleoside triphosphate hydrolases"/>
    <property type="match status" value="1"/>
</dbReference>
<protein>
    <submittedName>
        <fullName evidence="11">ABC transporter ATP-binding protein</fullName>
    </submittedName>
</protein>
<evidence type="ECO:0000256" key="2">
    <source>
        <dbReference type="ARBA" id="ARBA00022448"/>
    </source>
</evidence>
<comment type="caution">
    <text evidence="11">The sequence shown here is derived from an EMBL/GenBank/DDBJ whole genome shotgun (WGS) entry which is preliminary data.</text>
</comment>
<accession>A0ABT6TL29</accession>
<keyword evidence="12" id="KW-1185">Reference proteome</keyword>
<keyword evidence="8" id="KW-0406">Ion transport</keyword>
<keyword evidence="9" id="KW-0472">Membrane</keyword>
<evidence type="ECO:0000256" key="6">
    <source>
        <dbReference type="ARBA" id="ARBA00022840"/>
    </source>
</evidence>
<keyword evidence="7" id="KW-0408">Iron</keyword>
<name>A0ABT6TL29_9BACL</name>
<dbReference type="PROSITE" id="PS50893">
    <property type="entry name" value="ABC_TRANSPORTER_2"/>
    <property type="match status" value="1"/>
</dbReference>
<evidence type="ECO:0000256" key="9">
    <source>
        <dbReference type="ARBA" id="ARBA00023136"/>
    </source>
</evidence>
<sequence length="273" mass="30068">MELDRIKYSYDRKTDQLKEVTATIDAGRMTGIIGPNGSGKSTLLGIMARSIAPQSGTAVLDGKALAAYKPRELARKLAAVHQHNGAPADLTVERIVAYGRLPHRKLLGQRDAEDDEAVAWAIACTGLNAKRKQRIGELSGGERQRVWIAMALAQKTQVLLLDEPTTYLDMYYQIELMELIRGLNVDHGLTIVVVLHDMNQAVRYCDRIIAMKEGRVALQGPPEQAVTAQTIKDIYGVEALVRRDEEAGMYIVPLRAGHADSGERRQTIEGALN</sequence>
<evidence type="ECO:0000256" key="7">
    <source>
        <dbReference type="ARBA" id="ARBA00023004"/>
    </source>
</evidence>
<dbReference type="Proteomes" id="UP001161691">
    <property type="component" value="Unassembled WGS sequence"/>
</dbReference>
<keyword evidence="6 11" id="KW-0067">ATP-binding</keyword>
<dbReference type="Pfam" id="PF00005">
    <property type="entry name" value="ABC_tran"/>
    <property type="match status" value="1"/>
</dbReference>
<dbReference type="SMART" id="SM00382">
    <property type="entry name" value="AAA"/>
    <property type="match status" value="1"/>
</dbReference>
<keyword evidence="5" id="KW-0547">Nucleotide-binding</keyword>
<dbReference type="EMBL" id="JAGRPV010000001">
    <property type="protein sequence ID" value="MDI4646973.1"/>
    <property type="molecule type" value="Genomic_DNA"/>
</dbReference>
<keyword evidence="3" id="KW-1003">Cell membrane</keyword>
<dbReference type="InterPro" id="IPR051535">
    <property type="entry name" value="Siderophore_ABC-ATPase"/>
</dbReference>
<evidence type="ECO:0000313" key="11">
    <source>
        <dbReference type="EMBL" id="MDI4646973.1"/>
    </source>
</evidence>
<organism evidence="11 12">
    <name type="scientific">Cohnella hashimotonis</name>
    <dbReference type="NCBI Taxonomy" id="2826895"/>
    <lineage>
        <taxon>Bacteria</taxon>
        <taxon>Bacillati</taxon>
        <taxon>Bacillota</taxon>
        <taxon>Bacilli</taxon>
        <taxon>Bacillales</taxon>
        <taxon>Paenibacillaceae</taxon>
        <taxon>Cohnella</taxon>
    </lineage>
</organism>
<dbReference type="InterPro" id="IPR003593">
    <property type="entry name" value="AAA+_ATPase"/>
</dbReference>
<gene>
    <name evidence="11" type="ORF">KB449_18500</name>
</gene>
<dbReference type="InterPro" id="IPR003439">
    <property type="entry name" value="ABC_transporter-like_ATP-bd"/>
</dbReference>
<proteinExistence type="predicted"/>